<sequence length="327" mass="36664">MSNPTQVIIFGGAGFVGTHLAADLVASRKYERVVSVDIGPPRANIAGVEYLFHDVRESIDPNIANGSPADIFNLAAVHVTPGHPDGDYYYTNVLGAVNVCRFANETGSKNLVFTSSISIYGPSEAALDEEAKPAPVSAYGRSKLAAEKIHLLWQAEAPDRKLTIVRPAVIYGPYERGNFTRLSRMMERRAFIYPGRTDTIKSCGYVRDLVTSMIFMSARNEGTSIYNFSFEHRYTISEICSTFSRVAGYHQPQFVIPIWLMNMAALPFEVLQTFGMKTGINRDRVRKLWFSTNILPKRLVASGFRFSYDLESSLAEWKRESRLKDFD</sequence>
<organism evidence="2 3">
    <name type="scientific">Bradyrhizobium iriomotense</name>
    <dbReference type="NCBI Taxonomy" id="441950"/>
    <lineage>
        <taxon>Bacteria</taxon>
        <taxon>Pseudomonadati</taxon>
        <taxon>Pseudomonadota</taxon>
        <taxon>Alphaproteobacteria</taxon>
        <taxon>Hyphomicrobiales</taxon>
        <taxon>Nitrobacteraceae</taxon>
        <taxon>Bradyrhizobium</taxon>
    </lineage>
</organism>
<evidence type="ECO:0000259" key="1">
    <source>
        <dbReference type="Pfam" id="PF01370"/>
    </source>
</evidence>
<dbReference type="RefSeq" id="WP_284274134.1">
    <property type="nucleotide sequence ID" value="NZ_BSOW01000041.1"/>
</dbReference>
<proteinExistence type="predicted"/>
<name>A0ABQ6BEG6_9BRAD</name>
<evidence type="ECO:0000313" key="3">
    <source>
        <dbReference type="Proteomes" id="UP001156905"/>
    </source>
</evidence>
<dbReference type="Proteomes" id="UP001156905">
    <property type="component" value="Unassembled WGS sequence"/>
</dbReference>
<dbReference type="Pfam" id="PF01370">
    <property type="entry name" value="Epimerase"/>
    <property type="match status" value="1"/>
</dbReference>
<accession>A0ABQ6BEG6</accession>
<dbReference type="EMBL" id="BSOW01000041">
    <property type="protein sequence ID" value="GLR91026.1"/>
    <property type="molecule type" value="Genomic_DNA"/>
</dbReference>
<keyword evidence="3" id="KW-1185">Reference proteome</keyword>
<dbReference type="Gene3D" id="3.40.50.720">
    <property type="entry name" value="NAD(P)-binding Rossmann-like Domain"/>
    <property type="match status" value="1"/>
</dbReference>
<feature type="domain" description="NAD-dependent epimerase/dehydratase" evidence="1">
    <location>
        <begin position="7"/>
        <end position="227"/>
    </location>
</feature>
<dbReference type="InterPro" id="IPR001509">
    <property type="entry name" value="Epimerase_deHydtase"/>
</dbReference>
<evidence type="ECO:0000313" key="2">
    <source>
        <dbReference type="EMBL" id="GLR91026.1"/>
    </source>
</evidence>
<dbReference type="PANTHER" id="PTHR43245">
    <property type="entry name" value="BIFUNCTIONAL POLYMYXIN RESISTANCE PROTEIN ARNA"/>
    <property type="match status" value="1"/>
</dbReference>
<dbReference type="InterPro" id="IPR050177">
    <property type="entry name" value="Lipid_A_modif_metabolic_enz"/>
</dbReference>
<dbReference type="InterPro" id="IPR036291">
    <property type="entry name" value="NAD(P)-bd_dom_sf"/>
</dbReference>
<dbReference type="SUPFAM" id="SSF51735">
    <property type="entry name" value="NAD(P)-binding Rossmann-fold domains"/>
    <property type="match status" value="1"/>
</dbReference>
<comment type="caution">
    <text evidence="2">The sequence shown here is derived from an EMBL/GenBank/DDBJ whole genome shotgun (WGS) entry which is preliminary data.</text>
</comment>
<protein>
    <submittedName>
        <fullName evidence="2">N-acetyl-alpha-D-glucosaminyl-diphospho-ditrans, octacis-undecaprenol 4-epimerase</fullName>
    </submittedName>
</protein>
<gene>
    <name evidence="2" type="ORF">GCM10007857_77420</name>
</gene>
<reference evidence="3" key="1">
    <citation type="journal article" date="2019" name="Int. J. Syst. Evol. Microbiol.">
        <title>The Global Catalogue of Microorganisms (GCM) 10K type strain sequencing project: providing services to taxonomists for standard genome sequencing and annotation.</title>
        <authorList>
            <consortium name="The Broad Institute Genomics Platform"/>
            <consortium name="The Broad Institute Genome Sequencing Center for Infectious Disease"/>
            <person name="Wu L."/>
            <person name="Ma J."/>
        </authorList>
    </citation>
    <scope>NUCLEOTIDE SEQUENCE [LARGE SCALE GENOMIC DNA]</scope>
    <source>
        <strain evidence="3">NBRC 102520</strain>
    </source>
</reference>